<dbReference type="KEGG" id="mhz:Metho_1387"/>
<dbReference type="STRING" id="867904.Metho_1387"/>
<dbReference type="HOGENOM" id="CLU_3379930_0_0_2"/>
<organism evidence="1 2">
    <name type="scientific">Methanomethylovorans hollandica (strain DSM 15978 / NBRC 107637 / DMS1)</name>
    <dbReference type="NCBI Taxonomy" id="867904"/>
    <lineage>
        <taxon>Archaea</taxon>
        <taxon>Methanobacteriati</taxon>
        <taxon>Methanobacteriota</taxon>
        <taxon>Stenosarchaea group</taxon>
        <taxon>Methanomicrobia</taxon>
        <taxon>Methanosarcinales</taxon>
        <taxon>Methanosarcinaceae</taxon>
        <taxon>Methanomethylovorans</taxon>
    </lineage>
</organism>
<evidence type="ECO:0000313" key="2">
    <source>
        <dbReference type="Proteomes" id="UP000010866"/>
    </source>
</evidence>
<gene>
    <name evidence="1" type="ordered locus">Metho_1387</name>
</gene>
<proteinExistence type="predicted"/>
<evidence type="ECO:0000313" key="1">
    <source>
        <dbReference type="EMBL" id="AGB49598.1"/>
    </source>
</evidence>
<reference evidence="2" key="1">
    <citation type="submission" date="2012-02" db="EMBL/GenBank/DDBJ databases">
        <title>Complete sequence of chromosome of Methanomethylovorans hollandica DSM 15978.</title>
        <authorList>
            <person name="Lucas S."/>
            <person name="Copeland A."/>
            <person name="Lapidus A."/>
            <person name="Glavina del Rio T."/>
            <person name="Dalin E."/>
            <person name="Tice H."/>
            <person name="Bruce D."/>
            <person name="Goodwin L."/>
            <person name="Pitluck S."/>
            <person name="Peters L."/>
            <person name="Mikhailova N."/>
            <person name="Held B."/>
            <person name="Kyrpides N."/>
            <person name="Mavromatis K."/>
            <person name="Ivanova N."/>
            <person name="Brettin T."/>
            <person name="Detter J.C."/>
            <person name="Han C."/>
            <person name="Larimer F."/>
            <person name="Land M."/>
            <person name="Hauser L."/>
            <person name="Markowitz V."/>
            <person name="Cheng J.-F."/>
            <person name="Hugenholtz P."/>
            <person name="Woyke T."/>
            <person name="Wu D."/>
            <person name="Spring S."/>
            <person name="Schroeder M."/>
            <person name="Brambilla E."/>
            <person name="Klenk H.-P."/>
            <person name="Eisen J.A."/>
        </authorList>
    </citation>
    <scope>NUCLEOTIDE SEQUENCE [LARGE SCALE GENOMIC DNA]</scope>
    <source>
        <strain evidence="2">DSM 15978 / NBRC 107637 / DMS1</strain>
    </source>
</reference>
<dbReference type="AlphaFoldDB" id="L0KZS2"/>
<keyword evidence="2" id="KW-1185">Reference proteome</keyword>
<dbReference type="EMBL" id="CP003362">
    <property type="protein sequence ID" value="AGB49598.1"/>
    <property type="molecule type" value="Genomic_DNA"/>
</dbReference>
<dbReference type="Proteomes" id="UP000010866">
    <property type="component" value="Chromosome"/>
</dbReference>
<protein>
    <submittedName>
        <fullName evidence="1">Uncharacterized protein</fullName>
    </submittedName>
</protein>
<accession>L0KZS2</accession>
<sequence>MTDPGPKRKNNIKANKFKKKINVCGLVVDIQAV</sequence>
<name>L0KZS2_METHD</name>